<feature type="non-terminal residue" evidence="2">
    <location>
        <position position="419"/>
    </location>
</feature>
<organism evidence="2 3">
    <name type="scientific">Cronartium quercuum f. sp. fusiforme G11</name>
    <dbReference type="NCBI Taxonomy" id="708437"/>
    <lineage>
        <taxon>Eukaryota</taxon>
        <taxon>Fungi</taxon>
        <taxon>Dikarya</taxon>
        <taxon>Basidiomycota</taxon>
        <taxon>Pucciniomycotina</taxon>
        <taxon>Pucciniomycetes</taxon>
        <taxon>Pucciniales</taxon>
        <taxon>Coleosporiaceae</taxon>
        <taxon>Cronartium</taxon>
    </lineage>
</organism>
<accession>A0A9P6T930</accession>
<feature type="compositionally biased region" description="Polar residues" evidence="1">
    <location>
        <begin position="45"/>
        <end position="63"/>
    </location>
</feature>
<name>A0A9P6T930_9BASI</name>
<reference evidence="2" key="1">
    <citation type="submission" date="2013-11" db="EMBL/GenBank/DDBJ databases">
        <title>Genome sequence of the fusiform rust pathogen reveals effectors for host alternation and coevolution with pine.</title>
        <authorList>
            <consortium name="DOE Joint Genome Institute"/>
            <person name="Smith K."/>
            <person name="Pendleton A."/>
            <person name="Kubisiak T."/>
            <person name="Anderson C."/>
            <person name="Salamov A."/>
            <person name="Aerts A."/>
            <person name="Riley R."/>
            <person name="Clum A."/>
            <person name="Lindquist E."/>
            <person name="Ence D."/>
            <person name="Campbell M."/>
            <person name="Kronenberg Z."/>
            <person name="Feau N."/>
            <person name="Dhillon B."/>
            <person name="Hamelin R."/>
            <person name="Burleigh J."/>
            <person name="Smith J."/>
            <person name="Yandell M."/>
            <person name="Nelson C."/>
            <person name="Grigoriev I."/>
            <person name="Davis J."/>
        </authorList>
    </citation>
    <scope>NUCLEOTIDE SEQUENCE</scope>
    <source>
        <strain evidence="2">G11</strain>
    </source>
</reference>
<evidence type="ECO:0000313" key="2">
    <source>
        <dbReference type="EMBL" id="KAG0142118.1"/>
    </source>
</evidence>
<feature type="region of interest" description="Disordered" evidence="1">
    <location>
        <begin position="42"/>
        <end position="63"/>
    </location>
</feature>
<dbReference type="Proteomes" id="UP000886653">
    <property type="component" value="Unassembled WGS sequence"/>
</dbReference>
<proteinExistence type="predicted"/>
<protein>
    <submittedName>
        <fullName evidence="2">Uncharacterized protein</fullName>
    </submittedName>
</protein>
<keyword evidence="3" id="KW-1185">Reference proteome</keyword>
<dbReference type="EMBL" id="MU167359">
    <property type="protein sequence ID" value="KAG0142118.1"/>
    <property type="molecule type" value="Genomic_DNA"/>
</dbReference>
<sequence length="419" mass="50057">MVPSKQLNVRSYKKQVDNKSVIQNGKAKNSLKIRLNLKKQKLSSDKNFNSEPEQQNGAKAQELQTQTLTQHPEIRMNQPYAHLELVLKKTSWRFNRKSSIEQELERFLDSLEEYNEKEKHIITRLQGRLWKLQEVAANYLEKPEMKLEFQIVGFEFLASLIHSQNFQQYWLDNETFPYIGAMQNEYRRLFLVVHCLLRNRRLEEHVLSEASYGSLRYWEMTQETTLFSDIEKETFMKNIKDYFFKESKYRTSKDFQPLKIEEKVWSFKGRPVAESASDCTLNIWEQEIKVFQNNLKCWKDSEKEKVERLFMGLWEAQAIVADYLQMPKRTAEFRIVAFEFLASLLLSDKFTSPEKKHHYTKKQCTNKTEFHALRIYVHSHTLSRTKFKVLNALVHGSLVYWGNEIDQDLFENIDKYHLF</sequence>
<evidence type="ECO:0000256" key="1">
    <source>
        <dbReference type="SAM" id="MobiDB-lite"/>
    </source>
</evidence>
<evidence type="ECO:0000313" key="3">
    <source>
        <dbReference type="Proteomes" id="UP000886653"/>
    </source>
</evidence>
<gene>
    <name evidence="2" type="ORF">CROQUDRAFT_662923</name>
</gene>
<comment type="caution">
    <text evidence="2">The sequence shown here is derived from an EMBL/GenBank/DDBJ whole genome shotgun (WGS) entry which is preliminary data.</text>
</comment>
<dbReference type="AlphaFoldDB" id="A0A9P6T930"/>